<dbReference type="InterPro" id="IPR002168">
    <property type="entry name" value="Lipase_GDXG_HIS_AS"/>
</dbReference>
<dbReference type="PANTHER" id="PTHR45570">
    <property type="entry name" value="CARBOXYLIC ESTER HYDROLASE"/>
    <property type="match status" value="1"/>
</dbReference>
<protein>
    <recommendedName>
        <fullName evidence="3">Carboxylesterase type B domain-containing protein</fullName>
    </recommendedName>
</protein>
<feature type="domain" description="Carboxylesterase type B" evidence="3">
    <location>
        <begin position="61"/>
        <end position="521"/>
    </location>
</feature>
<organism evidence="4 5">
    <name type="scientific">Kwoniella newhampshirensis</name>
    <dbReference type="NCBI Taxonomy" id="1651941"/>
    <lineage>
        <taxon>Eukaryota</taxon>
        <taxon>Fungi</taxon>
        <taxon>Dikarya</taxon>
        <taxon>Basidiomycota</taxon>
        <taxon>Agaricomycotina</taxon>
        <taxon>Tremellomycetes</taxon>
        <taxon>Tremellales</taxon>
        <taxon>Cryptococcaceae</taxon>
        <taxon>Kwoniella</taxon>
    </lineage>
</organism>
<dbReference type="Pfam" id="PF00135">
    <property type="entry name" value="COesterase"/>
    <property type="match status" value="1"/>
</dbReference>
<dbReference type="RefSeq" id="XP_066804266.1">
    <property type="nucleotide sequence ID" value="XM_066945577.1"/>
</dbReference>
<dbReference type="KEGG" id="kne:92179722"/>
<dbReference type="PANTHER" id="PTHR45570:SF1">
    <property type="entry name" value="CARBOXYLIC ESTER HYDROLASE"/>
    <property type="match status" value="1"/>
</dbReference>
<evidence type="ECO:0000256" key="2">
    <source>
        <dbReference type="SAM" id="SignalP"/>
    </source>
</evidence>
<dbReference type="Gene3D" id="3.40.50.1820">
    <property type="entry name" value="alpha/beta hydrolase"/>
    <property type="match status" value="1"/>
</dbReference>
<comment type="similarity">
    <text evidence="1">Belongs to the 'GDXG' lipolytic enzyme family.</text>
</comment>
<keyword evidence="2" id="KW-0732">Signal</keyword>
<feature type="signal peptide" evidence="2">
    <location>
        <begin position="1"/>
        <end position="20"/>
    </location>
</feature>
<dbReference type="SUPFAM" id="SSF53474">
    <property type="entry name" value="alpha/beta-Hydrolases"/>
    <property type="match status" value="1"/>
</dbReference>
<dbReference type="InterPro" id="IPR029058">
    <property type="entry name" value="AB_hydrolase_fold"/>
</dbReference>
<gene>
    <name evidence="4" type="ORF">IAR55_002464</name>
</gene>
<dbReference type="GeneID" id="92179722"/>
<reference evidence="4 5" key="1">
    <citation type="journal article" date="2024" name="bioRxiv">
        <title>Comparative genomics of Cryptococcus and Kwoniella reveals pathogenesis evolution and contrasting karyotype dynamics via intercentromeric recombination or chromosome fusion.</title>
        <authorList>
            <person name="Coelho M.A."/>
            <person name="David-Palma M."/>
            <person name="Shea T."/>
            <person name="Bowers K."/>
            <person name="McGinley-Smith S."/>
            <person name="Mohammad A.W."/>
            <person name="Gnirke A."/>
            <person name="Yurkov A.M."/>
            <person name="Nowrousian M."/>
            <person name="Sun S."/>
            <person name="Cuomo C.A."/>
            <person name="Heitman J."/>
        </authorList>
    </citation>
    <scope>NUCLEOTIDE SEQUENCE [LARGE SCALE GENOMIC DNA]</scope>
    <source>
        <strain evidence="4 5">CBS 13917</strain>
    </source>
</reference>
<sequence>MISPLSLCLLLVFVSLTALAAPITQRDGNSDCTYWIWNTEIKGQPTEGGACRFTVEYGKAERWGESTINWDWQHSNQTFAELPPACPQPAGTDQTGFAISEECLFATVHIPRSATPLSKLPVFVWIHGGSFTAGSASTPGLDGSKLATKGNMIVVVLQYRLGVLGFIAPPSAPSWTDPNLGLRDVILGLKVVNQVARFAGGDAWKVTVGGQSSGASMIRALWGSPAAKGLFRAAILQSDPMIYGFAQPSITAHLRDAFYSEAPLSACSTLDCLRAIPVSEILTAEDQLTGTAVYNVEGVPFAEPIRPTYRSVTLPADPTTQLFENPWSLPIQPFDLPLLITTVKNEGGSATQRLFSDPVPMDVATYYAAFAQLIGSDRAKALQNSATYALPNQTGFGQDGDTFREYFERATTDGTWRCANRDAAAKWASAGGKVWVGEWTQGVTYPDNGGQGDYCTTKGRVCHEDDIYPTFGTAPNPSGDTTTLEDSVFSHWSSFINDLDPNFGWDKVPWKRYYGNQQDIFPLGQGGPVMICPEGFWGSVAKYDWQLYG</sequence>
<dbReference type="EMBL" id="JBCAWK010000004">
    <property type="protein sequence ID" value="KAK8861641.1"/>
    <property type="molecule type" value="Genomic_DNA"/>
</dbReference>
<feature type="chain" id="PRO_5043340165" description="Carboxylesterase type B domain-containing protein" evidence="2">
    <location>
        <begin position="21"/>
        <end position="549"/>
    </location>
</feature>
<evidence type="ECO:0000259" key="3">
    <source>
        <dbReference type="Pfam" id="PF00135"/>
    </source>
</evidence>
<proteinExistence type="inferred from homology"/>
<comment type="caution">
    <text evidence="4">The sequence shown here is derived from an EMBL/GenBank/DDBJ whole genome shotgun (WGS) entry which is preliminary data.</text>
</comment>
<dbReference type="Proteomes" id="UP001388673">
    <property type="component" value="Unassembled WGS sequence"/>
</dbReference>
<dbReference type="AlphaFoldDB" id="A0AAW0Z128"/>
<dbReference type="InterPro" id="IPR002018">
    <property type="entry name" value="CarbesteraseB"/>
</dbReference>
<accession>A0AAW0Z128</accession>
<keyword evidence="5" id="KW-1185">Reference proteome</keyword>
<evidence type="ECO:0000313" key="4">
    <source>
        <dbReference type="EMBL" id="KAK8861641.1"/>
    </source>
</evidence>
<evidence type="ECO:0000313" key="5">
    <source>
        <dbReference type="Proteomes" id="UP001388673"/>
    </source>
</evidence>
<dbReference type="GO" id="GO:0016787">
    <property type="term" value="F:hydrolase activity"/>
    <property type="evidence" value="ECO:0007669"/>
    <property type="project" value="InterPro"/>
</dbReference>
<name>A0AAW0Z128_9TREE</name>
<evidence type="ECO:0000256" key="1">
    <source>
        <dbReference type="ARBA" id="ARBA00010515"/>
    </source>
</evidence>
<dbReference type="PROSITE" id="PS01173">
    <property type="entry name" value="LIPASE_GDXG_HIS"/>
    <property type="match status" value="1"/>
</dbReference>